<organism evidence="1 2">
    <name type="scientific">Clunio marinus</name>
    <dbReference type="NCBI Taxonomy" id="568069"/>
    <lineage>
        <taxon>Eukaryota</taxon>
        <taxon>Metazoa</taxon>
        <taxon>Ecdysozoa</taxon>
        <taxon>Arthropoda</taxon>
        <taxon>Hexapoda</taxon>
        <taxon>Insecta</taxon>
        <taxon>Pterygota</taxon>
        <taxon>Neoptera</taxon>
        <taxon>Endopterygota</taxon>
        <taxon>Diptera</taxon>
        <taxon>Nematocera</taxon>
        <taxon>Chironomoidea</taxon>
        <taxon>Chironomidae</taxon>
        <taxon>Clunio</taxon>
    </lineage>
</organism>
<sequence>MENLQKMWNDGNMTQFIMNLRDVMDVHVVVVIRY</sequence>
<dbReference type="AlphaFoldDB" id="A0A1J1ICU8"/>
<gene>
    <name evidence="1" type="ORF">CLUMA_CG011477</name>
</gene>
<name>A0A1J1ICU8_9DIPT</name>
<protein>
    <submittedName>
        <fullName evidence="1">CLUMA_CG011477, isoform A</fullName>
    </submittedName>
</protein>
<dbReference type="EMBL" id="CVRI01000047">
    <property type="protein sequence ID" value="CRK98109.1"/>
    <property type="molecule type" value="Genomic_DNA"/>
</dbReference>
<dbReference type="Proteomes" id="UP000183832">
    <property type="component" value="Unassembled WGS sequence"/>
</dbReference>
<accession>A0A1J1ICU8</accession>
<keyword evidence="2" id="KW-1185">Reference proteome</keyword>
<proteinExistence type="predicted"/>
<evidence type="ECO:0000313" key="1">
    <source>
        <dbReference type="EMBL" id="CRK98109.1"/>
    </source>
</evidence>
<reference evidence="1 2" key="1">
    <citation type="submission" date="2015-04" db="EMBL/GenBank/DDBJ databases">
        <authorList>
            <person name="Syromyatnikov M.Y."/>
            <person name="Popov V.N."/>
        </authorList>
    </citation>
    <scope>NUCLEOTIDE SEQUENCE [LARGE SCALE GENOMIC DNA]</scope>
</reference>
<evidence type="ECO:0000313" key="2">
    <source>
        <dbReference type="Proteomes" id="UP000183832"/>
    </source>
</evidence>